<proteinExistence type="predicted"/>
<keyword evidence="1" id="KW-0812">Transmembrane</keyword>
<keyword evidence="3" id="KW-1185">Reference proteome</keyword>
<accession>A0A8X6QGJ0</accession>
<feature type="transmembrane region" description="Helical" evidence="1">
    <location>
        <begin position="60"/>
        <end position="79"/>
    </location>
</feature>
<keyword evidence="1" id="KW-1133">Transmembrane helix</keyword>
<organism evidence="2 3">
    <name type="scientific">Nephila pilipes</name>
    <name type="common">Giant wood spider</name>
    <name type="synonym">Nephila maculata</name>
    <dbReference type="NCBI Taxonomy" id="299642"/>
    <lineage>
        <taxon>Eukaryota</taxon>
        <taxon>Metazoa</taxon>
        <taxon>Ecdysozoa</taxon>
        <taxon>Arthropoda</taxon>
        <taxon>Chelicerata</taxon>
        <taxon>Arachnida</taxon>
        <taxon>Araneae</taxon>
        <taxon>Araneomorphae</taxon>
        <taxon>Entelegynae</taxon>
        <taxon>Araneoidea</taxon>
        <taxon>Nephilidae</taxon>
        <taxon>Nephila</taxon>
    </lineage>
</organism>
<keyword evidence="1" id="KW-0472">Membrane</keyword>
<dbReference type="Proteomes" id="UP000887013">
    <property type="component" value="Unassembled WGS sequence"/>
</dbReference>
<gene>
    <name evidence="2" type="ORF">NPIL_96191</name>
</gene>
<evidence type="ECO:0000256" key="1">
    <source>
        <dbReference type="SAM" id="Phobius"/>
    </source>
</evidence>
<evidence type="ECO:0000313" key="3">
    <source>
        <dbReference type="Proteomes" id="UP000887013"/>
    </source>
</evidence>
<sequence>MTEANYSSQALFWPAQNQMSNIEMISHFVHVSGWYECCSFVRSLMRAESGKDTLVAWTRVPVTLLIFGYQVPVFCVVVLSENSTKMSRYTIPVLIFFVKAFYESNKSPVTISHKQAVVSISTLSIFCGLSRTSALTSALPLHELDGKPAASQLLKRLILQ</sequence>
<reference evidence="2" key="1">
    <citation type="submission" date="2020-08" db="EMBL/GenBank/DDBJ databases">
        <title>Multicomponent nature underlies the extraordinary mechanical properties of spider dragline silk.</title>
        <authorList>
            <person name="Kono N."/>
            <person name="Nakamura H."/>
            <person name="Mori M."/>
            <person name="Yoshida Y."/>
            <person name="Ohtoshi R."/>
            <person name="Malay A.D."/>
            <person name="Moran D.A.P."/>
            <person name="Tomita M."/>
            <person name="Numata K."/>
            <person name="Arakawa K."/>
        </authorList>
    </citation>
    <scope>NUCLEOTIDE SEQUENCE</scope>
</reference>
<dbReference type="EMBL" id="BMAW01080724">
    <property type="protein sequence ID" value="GFU20933.1"/>
    <property type="molecule type" value="Genomic_DNA"/>
</dbReference>
<evidence type="ECO:0000313" key="2">
    <source>
        <dbReference type="EMBL" id="GFU20933.1"/>
    </source>
</evidence>
<name>A0A8X6QGJ0_NEPPI</name>
<protein>
    <submittedName>
        <fullName evidence="2">Uncharacterized protein</fullName>
    </submittedName>
</protein>
<comment type="caution">
    <text evidence="2">The sequence shown here is derived from an EMBL/GenBank/DDBJ whole genome shotgun (WGS) entry which is preliminary data.</text>
</comment>
<dbReference type="AlphaFoldDB" id="A0A8X6QGJ0"/>